<gene>
    <name evidence="2" type="ORF">QZM52_23955</name>
</gene>
<feature type="signal peptide" evidence="1">
    <location>
        <begin position="1"/>
        <end position="42"/>
    </location>
</feature>
<keyword evidence="3" id="KW-1185">Reference proteome</keyword>
<keyword evidence="1" id="KW-0732">Signal</keyword>
<reference evidence="2" key="1">
    <citation type="submission" date="2023-07" db="EMBL/GenBank/DDBJ databases">
        <title>A collection of bacterial strains from the Burkholderia cepacia Research Laboratory and Repository.</title>
        <authorList>
            <person name="Lipuma J."/>
            <person name="Spilker T."/>
            <person name="Caverly L."/>
        </authorList>
    </citation>
    <scope>NUCLEOTIDE SEQUENCE</scope>
    <source>
        <strain evidence="2">AU42020</strain>
    </source>
</reference>
<dbReference type="RefSeq" id="WP_301756563.1">
    <property type="nucleotide sequence ID" value="NZ_JAUJSQ010000010.1"/>
</dbReference>
<evidence type="ECO:0000313" key="3">
    <source>
        <dbReference type="Proteomes" id="UP001171606"/>
    </source>
</evidence>
<proteinExistence type="predicted"/>
<dbReference type="Proteomes" id="UP001171606">
    <property type="component" value="Unassembled WGS sequence"/>
</dbReference>
<comment type="caution">
    <text evidence="2">The sequence shown here is derived from an EMBL/GenBank/DDBJ whole genome shotgun (WGS) entry which is preliminary data.</text>
</comment>
<name>A0ABT8PHI7_9BURK</name>
<sequence>MSKIILSGLLAEKSMKKFGMIRRWRGCLFGACLMGLSLNASAGWDLIPADLVYSYDACAWINNGDGTSTLQVVFDYKASDLNIGFSTFVSRGVLVYTYDANGKMKQSTAAAKSVKMRGVEHFRASIVGNYHVTYWGQYLWAARYAHKAQVEVIIDNAIIKDWPGITLRAGIFTDANDRGEVTGGVYLTPVSGSSSCKVIDPEVTPPDPPAILAVDVAAPDWNIGELPRGDGEKTIAGAEQQLCFTYMGFNGGSRNFVINATSANGVSGNRYLLRNASKPEQTVPYDLTLDSGSATFRLPNTSASPMLLNNNARTCFVPTFRTSVDATVDAGDYSDVLSFTVVTKS</sequence>
<evidence type="ECO:0000313" key="2">
    <source>
        <dbReference type="EMBL" id="MDN7934352.1"/>
    </source>
</evidence>
<evidence type="ECO:0000256" key="1">
    <source>
        <dbReference type="SAM" id="SignalP"/>
    </source>
</evidence>
<protein>
    <recommendedName>
        <fullName evidence="4">Fimbrial protein</fullName>
    </recommendedName>
</protein>
<dbReference type="EMBL" id="JAUJSQ010000010">
    <property type="protein sequence ID" value="MDN7934352.1"/>
    <property type="molecule type" value="Genomic_DNA"/>
</dbReference>
<feature type="chain" id="PRO_5046705812" description="Fimbrial protein" evidence="1">
    <location>
        <begin position="43"/>
        <end position="345"/>
    </location>
</feature>
<evidence type="ECO:0008006" key="4">
    <source>
        <dbReference type="Google" id="ProtNLM"/>
    </source>
</evidence>
<organism evidence="2 3">
    <name type="scientific">Burkholderia metallica</name>
    <dbReference type="NCBI Taxonomy" id="488729"/>
    <lineage>
        <taxon>Bacteria</taxon>
        <taxon>Pseudomonadati</taxon>
        <taxon>Pseudomonadota</taxon>
        <taxon>Betaproteobacteria</taxon>
        <taxon>Burkholderiales</taxon>
        <taxon>Burkholderiaceae</taxon>
        <taxon>Burkholderia</taxon>
        <taxon>Burkholderia cepacia complex</taxon>
    </lineage>
</organism>
<accession>A0ABT8PHI7</accession>